<reference evidence="3" key="1">
    <citation type="submission" date="2015-07" db="EMBL/GenBank/DDBJ databases">
        <title>Annotation of Plasmodium falciparum IGH-CR14.</title>
        <authorList>
            <consortium name="The Broad Institute Genome Sequencing Platform"/>
            <person name="Volkman S.K."/>
            <person name="Neafsey D.E."/>
            <person name="Dash A.P."/>
            <person name="Chitnis C.E."/>
            <person name="Hartl D.L."/>
            <person name="Young S.K."/>
            <person name="Zeng Q."/>
            <person name="Koehrsen M."/>
            <person name="Alvarado L."/>
            <person name="Berlin A."/>
            <person name="Borenstein D."/>
            <person name="Chapman S.B."/>
            <person name="Chen Z."/>
            <person name="Engels R."/>
            <person name="Freedman E."/>
            <person name="Gellesch M."/>
            <person name="Goldberg J."/>
            <person name="Griggs A."/>
            <person name="Gujja S."/>
            <person name="Heilman E.R."/>
            <person name="Heiman D.I."/>
            <person name="Howarth C."/>
            <person name="Jen D."/>
            <person name="Larson L."/>
            <person name="Mehta T."/>
            <person name="Neiman D."/>
            <person name="Park D."/>
            <person name="Pearson M."/>
            <person name="Roberts A."/>
            <person name="Saif S."/>
            <person name="Shea T."/>
            <person name="Shenoy N."/>
            <person name="Sisk P."/>
            <person name="Stolte C."/>
            <person name="Sykes S."/>
            <person name="Walk T."/>
            <person name="White J."/>
            <person name="Yandava C."/>
            <person name="Haas B."/>
            <person name="Henn M.R."/>
            <person name="Nusbaum C."/>
            <person name="Birren B."/>
        </authorList>
    </citation>
    <scope>NUCLEOTIDE SEQUENCE [LARGE SCALE GENOMIC DNA]</scope>
    <source>
        <strain evidence="3">IGH-CR14</strain>
    </source>
</reference>
<dbReference type="AlphaFoldDB" id="A0A0L1IBW3"/>
<evidence type="ECO:0000313" key="3">
    <source>
        <dbReference type="Proteomes" id="UP000054562"/>
    </source>
</evidence>
<sequence>MILIVLYKKANMVINTHKKLSITHHTQKIPTTRLLCECELYAPSNYDNDPEMKEVMEIFDRQTSERFREYDERMKTTRQKCKDKCDEAIQKIILKDKMEKQMAQQLTTLETKIDTNDIPTCICEKSMAGKVEKTCLKCGGILGTFVPELGLIGGSALYATAQTAALKVGVDKAIELVGNIYYLNEVSAIDLTQLITPANFNHKMSLIGIVNNVSNMCDTGGAAENTIFCLYQASLEESKFIPLISKAAGNAAEAAGEAANAEFAQMTSAATIFSDVVIISVVAVVCISVILLIIYLILRYGRRKKMKKKLQYIKLLNE</sequence>
<keyword evidence="1" id="KW-0812">Transmembrane</keyword>
<proteinExistence type="predicted"/>
<name>A0A0L1IBW3_PLAFA</name>
<gene>
    <name evidence="2" type="ORF">PFMG_03347</name>
</gene>
<dbReference type="NCBIfam" id="TIGR01477">
    <property type="entry name" value="RIFIN"/>
    <property type="match status" value="1"/>
</dbReference>
<dbReference type="EMBL" id="GG665255">
    <property type="protein sequence ID" value="KNG77119.1"/>
    <property type="molecule type" value="Genomic_DNA"/>
</dbReference>
<evidence type="ECO:0000256" key="1">
    <source>
        <dbReference type="SAM" id="Phobius"/>
    </source>
</evidence>
<dbReference type="InterPro" id="IPR006373">
    <property type="entry name" value="VSA_Rifin"/>
</dbReference>
<dbReference type="OrthoDB" id="10433107at2759"/>
<accession>A0A0L1IBW3</accession>
<organism evidence="2 3">
    <name type="scientific">Plasmodium falciparum IGH-CR14</name>
    <dbReference type="NCBI Taxonomy" id="580059"/>
    <lineage>
        <taxon>Eukaryota</taxon>
        <taxon>Sar</taxon>
        <taxon>Alveolata</taxon>
        <taxon>Apicomplexa</taxon>
        <taxon>Aconoidasida</taxon>
        <taxon>Haemosporida</taxon>
        <taxon>Plasmodiidae</taxon>
        <taxon>Plasmodium</taxon>
        <taxon>Plasmodium (Laverania)</taxon>
    </lineage>
</organism>
<keyword evidence="1" id="KW-1133">Transmembrane helix</keyword>
<dbReference type="Proteomes" id="UP000054562">
    <property type="component" value="Unassembled WGS sequence"/>
</dbReference>
<feature type="transmembrane region" description="Helical" evidence="1">
    <location>
        <begin position="276"/>
        <end position="298"/>
    </location>
</feature>
<protein>
    <submittedName>
        <fullName evidence="2">Rifin</fullName>
    </submittedName>
</protein>
<dbReference type="Pfam" id="PF02009">
    <property type="entry name" value="RIFIN"/>
    <property type="match status" value="1"/>
</dbReference>
<evidence type="ECO:0000313" key="2">
    <source>
        <dbReference type="EMBL" id="KNG77119.1"/>
    </source>
</evidence>
<reference evidence="3" key="2">
    <citation type="submission" date="2015-07" db="EMBL/GenBank/DDBJ databases">
        <title>The genome sequence of Plasmodium falciparum IGH-CR14.</title>
        <authorList>
            <consortium name="The Broad Institute Genome Sequencing Platform"/>
            <person name="Volkman S.K."/>
            <person name="Neafsey D.E."/>
            <person name="Dash A.P."/>
            <person name="Chitnis C.E."/>
            <person name="Hartl D.L."/>
            <person name="Young S.K."/>
            <person name="Kodira C.D."/>
            <person name="Zeng Q."/>
            <person name="Koehrsen M."/>
            <person name="Godfrey P."/>
            <person name="Alvarado L."/>
            <person name="Berlin A."/>
            <person name="Borenstein D."/>
            <person name="Chen Z."/>
            <person name="Engels R."/>
            <person name="Freedman E."/>
            <person name="Gellesch M."/>
            <person name="Goldberg J."/>
            <person name="Griggs A."/>
            <person name="Gujja S."/>
            <person name="Heiman D."/>
            <person name="Hepburn T."/>
            <person name="Howarth C."/>
            <person name="Jen D."/>
            <person name="Larson L."/>
            <person name="Lewis B."/>
            <person name="Mehta T."/>
            <person name="Park D."/>
            <person name="Pearson M."/>
            <person name="Roberts A."/>
            <person name="Saif S."/>
            <person name="Shea T."/>
            <person name="Shenoy N."/>
            <person name="Sisk P."/>
            <person name="Stolte C."/>
            <person name="Sykes S."/>
            <person name="Walk T."/>
            <person name="White J."/>
            <person name="Yandava C."/>
            <person name="Wirth D.F."/>
            <person name="Nusbaum C."/>
            <person name="Birren B."/>
        </authorList>
    </citation>
    <scope>NUCLEOTIDE SEQUENCE [LARGE SCALE GENOMIC DNA]</scope>
    <source>
        <strain evidence="3">IGH-CR14</strain>
    </source>
</reference>
<keyword evidence="1" id="KW-0472">Membrane</keyword>